<feature type="domain" description="Ketoreductase" evidence="4">
    <location>
        <begin position="2"/>
        <end position="183"/>
    </location>
</feature>
<dbReference type="STRING" id="1469144.LI90_130"/>
<dbReference type="PANTHER" id="PTHR44196:SF2">
    <property type="entry name" value="SHORT-CHAIN DEHYDROGENASE-RELATED"/>
    <property type="match status" value="1"/>
</dbReference>
<dbReference type="PIRSF" id="PIRSF000126">
    <property type="entry name" value="11-beta-HSD1"/>
    <property type="match status" value="1"/>
</dbReference>
<dbReference type="Proteomes" id="UP000070188">
    <property type="component" value="Unassembled WGS sequence"/>
</dbReference>
<reference evidence="9" key="2">
    <citation type="submission" date="2015-02" db="EMBL/GenBank/DDBJ databases">
        <title>Physiological reanalysis, assessment of diazotrophy, and genome sequences of multiple isolates of Streptomyces thermoautotrophicus.</title>
        <authorList>
            <person name="MacKellar D.C."/>
            <person name="Lieber L."/>
            <person name="Norman J."/>
            <person name="Bolger A."/>
            <person name="Tobin C."/>
            <person name="Murray J.W."/>
            <person name="Friesen M."/>
            <person name="Prell J."/>
        </authorList>
    </citation>
    <scope>NUCLEOTIDE SEQUENCE [LARGE SCALE GENOMIC DNA]</scope>
    <source>
        <strain evidence="9">UBT1</strain>
    </source>
</reference>
<dbReference type="PRINTS" id="PR00081">
    <property type="entry name" value="GDHRDH"/>
</dbReference>
<evidence type="ECO:0000313" key="10">
    <source>
        <dbReference type="Proteomes" id="UP000070659"/>
    </source>
</evidence>
<reference evidence="6" key="4">
    <citation type="submission" date="2015-04" db="EMBL/GenBank/DDBJ databases">
        <title>Physiological reanalysis, assessment of diazotrophy, and genome sequences of multiple isolates of Streptomyces thermoautotrophicus.</title>
        <authorList>
            <person name="MacKellar D.C."/>
            <person name="Lieber L."/>
            <person name="Norman J."/>
            <person name="Bolger A."/>
            <person name="Tobin C."/>
            <person name="Murray J.W."/>
            <person name="Woodward J."/>
            <person name="Friesen M."/>
            <person name="Prell J."/>
        </authorList>
    </citation>
    <scope>NUCLEOTIDE SEQUENCE [LARGE SCALE GENOMIC DNA]</scope>
    <source>
        <strain evidence="6">H1</strain>
    </source>
</reference>
<evidence type="ECO:0000313" key="9">
    <source>
        <dbReference type="Proteomes" id="UP000070598"/>
    </source>
</evidence>
<dbReference type="InterPro" id="IPR036291">
    <property type="entry name" value="NAD(P)-bd_dom_sf"/>
</dbReference>
<sequence>MTTALITGATAGIGAAFARRLAAARYDLILVARDTARLDQTAAGLRDTYGVPVEVMPADLSDRARCQAVEERLRDPDRPVDVLINNAGFGTNASFLRSPIEDEERMLDVLVRAVLRLTHAALPGMVARGRGAIINVSSVAGFLPRGTYGAAKAWVTSFTEGLAAEVADKGVKVIAVCPGFVHTEFHQRAGIETDSIPDWMWLEADEIVEGVLKDLRRGIVVSVPSAQYKALTTIARCTPRGVLARVSRQFGRRR</sequence>
<reference evidence="5 10" key="1">
    <citation type="submission" date="2015-02" db="EMBL/GenBank/DDBJ databases">
        <title>Physiological reanalysis, assessment of diazotrophy, and genome sequences of multiple isolates of Streptomyces thermoautotrophicus.</title>
        <authorList>
            <person name="MacKellar D.C."/>
            <person name="Lieber L."/>
            <person name="Norman J."/>
            <person name="Bolger A."/>
            <person name="Tobin C."/>
            <person name="Murray J.W."/>
            <person name="Prell J."/>
        </authorList>
    </citation>
    <scope>NUCLEOTIDE SEQUENCE [LARGE SCALE GENOMIC DNA]</scope>
    <source>
        <strain evidence="5 10">UBT1</strain>
    </source>
</reference>
<dbReference type="EMBL" id="JYIK01000960">
    <property type="protein sequence ID" value="KWX08621.1"/>
    <property type="molecule type" value="Genomic_DNA"/>
</dbReference>
<dbReference type="Proteomes" id="UP000070598">
    <property type="component" value="Unassembled WGS sequence"/>
</dbReference>
<proteinExistence type="inferred from homology"/>
<dbReference type="EMBL" id="JYIJ01000019">
    <property type="protein sequence ID" value="KWW97785.1"/>
    <property type="molecule type" value="Genomic_DNA"/>
</dbReference>
<evidence type="ECO:0000256" key="2">
    <source>
        <dbReference type="ARBA" id="ARBA00023002"/>
    </source>
</evidence>
<dbReference type="SMART" id="SM00822">
    <property type="entry name" value="PKS_KR"/>
    <property type="match status" value="1"/>
</dbReference>
<reference evidence="8" key="3">
    <citation type="submission" date="2015-04" db="EMBL/GenBank/DDBJ databases">
        <title>Physiological reanalysis, assessment of diazotrophy, and genome sequences of multiple isolates of Streptomyces thermoautotrophicus.</title>
        <authorList>
            <person name="MacKellar D.C."/>
            <person name="Lieber L."/>
            <person name="Norman J."/>
            <person name="Bolger A."/>
            <person name="Tobin C."/>
            <person name="Murray J.W."/>
            <person name="Chang R."/>
            <person name="Ford T."/>
            <person name="Nguyen P.Q."/>
            <person name="Woodward J."/>
            <person name="Permingeat H."/>
            <person name="Joshi N.S."/>
            <person name="Silver P.A."/>
            <person name="Usadel B."/>
            <person name="Rutherford A.W."/>
            <person name="Friesen M."/>
            <person name="Prell J."/>
        </authorList>
    </citation>
    <scope>NUCLEOTIDE SEQUENCE [LARGE SCALE GENOMIC DNA]</scope>
    <source>
        <strain evidence="8">H1</strain>
    </source>
</reference>
<protein>
    <submittedName>
        <fullName evidence="5 6">Short-chain dehydrogenase</fullName>
    </submittedName>
</protein>
<dbReference type="PATRIC" id="fig|1469144.10.peg.204"/>
<dbReference type="GO" id="GO:0016020">
    <property type="term" value="C:membrane"/>
    <property type="evidence" value="ECO:0007669"/>
    <property type="project" value="TreeGrafter"/>
</dbReference>
<dbReference type="SUPFAM" id="SSF51735">
    <property type="entry name" value="NAD(P)-binding Rossmann-fold domains"/>
    <property type="match status" value="1"/>
</dbReference>
<gene>
    <name evidence="6" type="ORF">LI90_130</name>
    <name evidence="5" type="ORF">TH66_20225</name>
    <name evidence="7" type="ORF">TR74_14165</name>
</gene>
<dbReference type="RefSeq" id="WP_066883271.1">
    <property type="nucleotide sequence ID" value="NZ_CP171739.1"/>
</dbReference>
<dbReference type="GO" id="GO:0016491">
    <property type="term" value="F:oxidoreductase activity"/>
    <property type="evidence" value="ECO:0007669"/>
    <property type="project" value="UniProtKB-KW"/>
</dbReference>
<evidence type="ECO:0000256" key="3">
    <source>
        <dbReference type="RuleBase" id="RU000363"/>
    </source>
</evidence>
<dbReference type="Pfam" id="PF00106">
    <property type="entry name" value="adh_short"/>
    <property type="match status" value="1"/>
</dbReference>
<organism evidence="6 8">
    <name type="scientific">Carbonactinospora thermoautotrophica</name>
    <dbReference type="NCBI Taxonomy" id="1469144"/>
    <lineage>
        <taxon>Bacteria</taxon>
        <taxon>Bacillati</taxon>
        <taxon>Actinomycetota</taxon>
        <taxon>Actinomycetes</taxon>
        <taxon>Kitasatosporales</taxon>
        <taxon>Carbonactinosporaceae</taxon>
        <taxon>Carbonactinospora</taxon>
    </lineage>
</organism>
<dbReference type="EMBL" id="LAXD01000001">
    <property type="protein sequence ID" value="KWW98508.1"/>
    <property type="molecule type" value="Genomic_DNA"/>
</dbReference>
<keyword evidence="2" id="KW-0560">Oxidoreductase</keyword>
<evidence type="ECO:0000313" key="8">
    <source>
        <dbReference type="Proteomes" id="UP000070188"/>
    </source>
</evidence>
<dbReference type="InterPro" id="IPR002347">
    <property type="entry name" value="SDR_fam"/>
</dbReference>
<keyword evidence="8" id="KW-1185">Reference proteome</keyword>
<dbReference type="Gene3D" id="3.40.50.720">
    <property type="entry name" value="NAD(P)-binding Rossmann-like Domain"/>
    <property type="match status" value="1"/>
</dbReference>
<dbReference type="CDD" id="cd05233">
    <property type="entry name" value="SDR_c"/>
    <property type="match status" value="1"/>
</dbReference>
<dbReference type="OrthoDB" id="9810734at2"/>
<name>A0A132MKZ5_9ACTN</name>
<evidence type="ECO:0000256" key="1">
    <source>
        <dbReference type="ARBA" id="ARBA00006484"/>
    </source>
</evidence>
<dbReference type="PRINTS" id="PR00080">
    <property type="entry name" value="SDRFAMILY"/>
</dbReference>
<evidence type="ECO:0000313" key="6">
    <source>
        <dbReference type="EMBL" id="KWW98508.1"/>
    </source>
</evidence>
<dbReference type="PANTHER" id="PTHR44196">
    <property type="entry name" value="DEHYDROGENASE/REDUCTASE SDR FAMILY MEMBER 7B"/>
    <property type="match status" value="1"/>
</dbReference>
<dbReference type="InterPro" id="IPR057326">
    <property type="entry name" value="KR_dom"/>
</dbReference>
<accession>A0A132MKZ5</accession>
<dbReference type="Proteomes" id="UP000070659">
    <property type="component" value="Unassembled WGS sequence"/>
</dbReference>
<comment type="similarity">
    <text evidence="1 3">Belongs to the short-chain dehydrogenases/reductases (SDR) family.</text>
</comment>
<evidence type="ECO:0000313" key="5">
    <source>
        <dbReference type="EMBL" id="KWW97785.1"/>
    </source>
</evidence>
<comment type="caution">
    <text evidence="6">The sequence shown here is derived from an EMBL/GenBank/DDBJ whole genome shotgun (WGS) entry which is preliminary data.</text>
</comment>
<evidence type="ECO:0000259" key="4">
    <source>
        <dbReference type="SMART" id="SM00822"/>
    </source>
</evidence>
<dbReference type="AlphaFoldDB" id="A0A132MKZ5"/>
<evidence type="ECO:0000313" key="7">
    <source>
        <dbReference type="EMBL" id="KWX08621.1"/>
    </source>
</evidence>